<dbReference type="EMBL" id="FONY01000008">
    <property type="protein sequence ID" value="SFE83949.1"/>
    <property type="molecule type" value="Genomic_DNA"/>
</dbReference>
<name>A0A1I2DU99_9BACT</name>
<feature type="domain" description="Peptidase M15C" evidence="1">
    <location>
        <begin position="155"/>
        <end position="226"/>
    </location>
</feature>
<keyword evidence="3" id="KW-1185">Reference proteome</keyword>
<proteinExistence type="predicted"/>
<dbReference type="SUPFAM" id="SSF55166">
    <property type="entry name" value="Hedgehog/DD-peptidase"/>
    <property type="match status" value="1"/>
</dbReference>
<dbReference type="Gene3D" id="3.30.1380.10">
    <property type="match status" value="1"/>
</dbReference>
<dbReference type="Proteomes" id="UP000199513">
    <property type="component" value="Unassembled WGS sequence"/>
</dbReference>
<dbReference type="GO" id="GO:0004180">
    <property type="term" value="F:carboxypeptidase activity"/>
    <property type="evidence" value="ECO:0007669"/>
    <property type="project" value="UniProtKB-KW"/>
</dbReference>
<evidence type="ECO:0000313" key="2">
    <source>
        <dbReference type="EMBL" id="SFE83949.1"/>
    </source>
</evidence>
<evidence type="ECO:0000313" key="3">
    <source>
        <dbReference type="Proteomes" id="UP000199513"/>
    </source>
</evidence>
<keyword evidence="2" id="KW-0645">Protease</keyword>
<accession>A0A1I2DU99</accession>
<dbReference type="AlphaFoldDB" id="A0A1I2DU99"/>
<evidence type="ECO:0000259" key="1">
    <source>
        <dbReference type="Pfam" id="PF13539"/>
    </source>
</evidence>
<dbReference type="InterPro" id="IPR009045">
    <property type="entry name" value="Zn_M74/Hedgehog-like"/>
</dbReference>
<reference evidence="2 3" key="1">
    <citation type="submission" date="2016-10" db="EMBL/GenBank/DDBJ databases">
        <authorList>
            <person name="de Groot N.N."/>
        </authorList>
    </citation>
    <scope>NUCLEOTIDE SEQUENCE [LARGE SCALE GENOMIC DNA]</scope>
    <source>
        <strain>GEY</strain>
        <strain evidence="3">DSM 9560</strain>
    </source>
</reference>
<dbReference type="Pfam" id="PF13539">
    <property type="entry name" value="Peptidase_M15_4"/>
    <property type="match status" value="1"/>
</dbReference>
<keyword evidence="2" id="KW-0121">Carboxypeptidase</keyword>
<sequence length="231" mass="27289">MQKICAAYPDHFEGYEGNFLIWKDGTKMLFDDGKEKDKQALLDSADLEDQFKIPYPKGKDFSIPQKGQDPGRVRYEPFFRKMYGNSPQEVQRKLTTITWLPKTLNIKLQVSTVNQIHQKMKAISSELEELLVKTPHLTKYLQKPAGTFNWRFISGTNRLSTHSFGMTIDLNVTYSNYWQWDNKTTDENALLTYRNQIPMEIVSIFEKYGFIWGGKWYHYDTMHFEYRPELL</sequence>
<gene>
    <name evidence="2" type="ORF">SAMN04488541_10084</name>
</gene>
<keyword evidence="2" id="KW-0378">Hydrolase</keyword>
<dbReference type="InterPro" id="IPR039561">
    <property type="entry name" value="Peptidase_M15C"/>
</dbReference>
<organism evidence="2 3">
    <name type="scientific">Thermoflexibacter ruber</name>
    <dbReference type="NCBI Taxonomy" id="1003"/>
    <lineage>
        <taxon>Bacteria</taxon>
        <taxon>Pseudomonadati</taxon>
        <taxon>Bacteroidota</taxon>
        <taxon>Cytophagia</taxon>
        <taxon>Cytophagales</taxon>
        <taxon>Thermoflexibacteraceae</taxon>
        <taxon>Thermoflexibacter</taxon>
    </lineage>
</organism>
<dbReference type="RefSeq" id="WP_221407636.1">
    <property type="nucleotide sequence ID" value="NZ_FONY01000008.1"/>
</dbReference>
<protein>
    <submittedName>
        <fullName evidence="2">D-alanyl-D-alanine carboxypeptidase</fullName>
    </submittedName>
</protein>